<reference evidence="3" key="1">
    <citation type="submission" date="2016-10" db="EMBL/GenBank/DDBJ databases">
        <title>Draft Genome Sequence of Nocardioides luteus Strain BAFB, an Alkane-Degrading Bacterium Isolated from JP-7 Polluted Soil.</title>
        <authorList>
            <person name="Brown L."/>
            <person name="Ruiz O.N."/>
            <person name="Gunasekera T."/>
        </authorList>
    </citation>
    <scope>NUCLEOTIDE SEQUENCE [LARGE SCALE GENOMIC DNA]</scope>
    <source>
        <strain evidence="3">BAFB</strain>
    </source>
</reference>
<dbReference type="AlphaFoldDB" id="A0A1J4MW59"/>
<keyword evidence="2" id="KW-0560">Oxidoreductase</keyword>
<dbReference type="PANTHER" id="PTHR43639">
    <property type="entry name" value="OXIDOREDUCTASE, SHORT-CHAIN DEHYDROGENASE/REDUCTASE FAMILY (AFU_ORTHOLOGUE AFUA_5G02870)"/>
    <property type="match status" value="1"/>
</dbReference>
<evidence type="ECO:0000256" key="1">
    <source>
        <dbReference type="ARBA" id="ARBA00006484"/>
    </source>
</evidence>
<dbReference type="InterPro" id="IPR002347">
    <property type="entry name" value="SDR_fam"/>
</dbReference>
<accession>A0A1J4MW59</accession>
<comment type="caution">
    <text evidence="3">The sequence shown here is derived from an EMBL/GenBank/DDBJ whole genome shotgun (WGS) entry which is preliminary data.</text>
</comment>
<protein>
    <submittedName>
        <fullName evidence="3">Short-chain dehydrogenase</fullName>
    </submittedName>
</protein>
<dbReference type="PRINTS" id="PR00080">
    <property type="entry name" value="SDRFAMILY"/>
</dbReference>
<dbReference type="EMBL" id="JZDQ02000064">
    <property type="protein sequence ID" value="OIJ23612.1"/>
    <property type="molecule type" value="Genomic_DNA"/>
</dbReference>
<dbReference type="PRINTS" id="PR00081">
    <property type="entry name" value="GDHRDH"/>
</dbReference>
<dbReference type="SUPFAM" id="SSF51735">
    <property type="entry name" value="NAD(P)-binding Rossmann-fold domains"/>
    <property type="match status" value="1"/>
</dbReference>
<gene>
    <name evidence="3" type="ORF">UG56_027085</name>
</gene>
<comment type="similarity">
    <text evidence="1">Belongs to the short-chain dehydrogenases/reductases (SDR) family.</text>
</comment>
<proteinExistence type="inferred from homology"/>
<dbReference type="RefSeq" id="WP_045550927.1">
    <property type="nucleotide sequence ID" value="NZ_JZDQ02000064.1"/>
</dbReference>
<dbReference type="FunFam" id="3.40.50.720:FF:000084">
    <property type="entry name" value="Short-chain dehydrogenase reductase"/>
    <property type="match status" value="1"/>
</dbReference>
<dbReference type="GO" id="GO:0016491">
    <property type="term" value="F:oxidoreductase activity"/>
    <property type="evidence" value="ECO:0007669"/>
    <property type="project" value="UniProtKB-KW"/>
</dbReference>
<sequence>MTRNALVTGASRGIGRAIAVRLAADGVGLIGIHYGSNRAAAEETARLVESAGARAALIEADLGADGAGAAAEIADAWAKEALAEEDGFDILVNNAGINGNQELHELDPDTARRVLEVNLIAPMFLTQAIVARMREGGRVINVSTGYTRVAAPTHLAYAAAKAGINNLTRALAAPVAARGGTVNAVLPGVIETDINADWINLPGPRAQAEALSVFGRIGTAEDVADAVGFLASPQARWVTGETLDVTGGSAL</sequence>
<organism evidence="3 4">
    <name type="scientific">Nocardioides luteus</name>
    <dbReference type="NCBI Taxonomy" id="1844"/>
    <lineage>
        <taxon>Bacteria</taxon>
        <taxon>Bacillati</taxon>
        <taxon>Actinomycetota</taxon>
        <taxon>Actinomycetes</taxon>
        <taxon>Propionibacteriales</taxon>
        <taxon>Nocardioidaceae</taxon>
        <taxon>Nocardioides</taxon>
    </lineage>
</organism>
<keyword evidence="4" id="KW-1185">Reference proteome</keyword>
<dbReference type="PANTHER" id="PTHR43639:SF1">
    <property type="entry name" value="SHORT-CHAIN DEHYDROGENASE_REDUCTASE FAMILY PROTEIN"/>
    <property type="match status" value="1"/>
</dbReference>
<dbReference type="OrthoDB" id="9803333at2"/>
<dbReference type="Gene3D" id="3.40.50.720">
    <property type="entry name" value="NAD(P)-binding Rossmann-like Domain"/>
    <property type="match status" value="1"/>
</dbReference>
<evidence type="ECO:0000313" key="3">
    <source>
        <dbReference type="EMBL" id="OIJ23612.1"/>
    </source>
</evidence>
<dbReference type="Pfam" id="PF13561">
    <property type="entry name" value="adh_short_C2"/>
    <property type="match status" value="1"/>
</dbReference>
<evidence type="ECO:0000256" key="2">
    <source>
        <dbReference type="ARBA" id="ARBA00023002"/>
    </source>
</evidence>
<name>A0A1J4MW59_9ACTN</name>
<dbReference type="InterPro" id="IPR036291">
    <property type="entry name" value="NAD(P)-bd_dom_sf"/>
</dbReference>
<dbReference type="STRING" id="1844.UG56_027085"/>
<evidence type="ECO:0000313" key="4">
    <source>
        <dbReference type="Proteomes" id="UP000033772"/>
    </source>
</evidence>
<dbReference type="Proteomes" id="UP000033772">
    <property type="component" value="Unassembled WGS sequence"/>
</dbReference>